<sequence length="2042" mass="223082">MYSLNLLSCLILMVLGSIYVLTKPLSIENQIPTDSSGLATPDKIFLDDIALALVQNFDEESSSDDEGLVFDEGHVPADNTSGNDGGKTGSNGSNGSIIGSDSTKHGSTSGNGNTSTGGNDKTSTGGNGSTGVTGTPKPGVVTSSDGTTTDLSNAKVNSDGKVTDSKGNTVATVDKDGKITDSKGNVVGTVDKDGNVVDNNGNTVASVDNDGNVAPVAPVEAGNNNVSGNPKPGVVTAPDGTTTDFSNTTVKPDGKIVDSKGNTVGTVDKDGKITDSKGNVVGTVDKDGKIVDNKGNTIANVDKNGKVNVPNTNSTVNPDGTVSNNNQGPEIVDSKSRDDDKNNSGGFLYFLLPALALVGGAGAFLYKNKYVDDILGKAPIDDDIVQMSNIGAAPTAAAIGPNGDSTTAPSKPVYGSHLPYDVVDKAGPSTSAPSTYNNNTAPNAKTATTSTSTTRYGNMAPAALAAPATSLGKNVNDVDYETLPAIESGPSMETLTKEFNTTTGKDNDTDILPAVMAAAAAAGAAATSKKTNKSSKTTTYTTNNVPATENEIIEETRYGPVGTTKNISNVQSAPRDTISSAPKNVTPVTSETYSTNNVPSTTANSETYTTKDTLATSKDGFDSKYLLAAAPLAAGAALLATKKDSDDDKKKTVKTSVNSYNTTYNKEKAIPIVPVGKKSDEEEIIEEYIVEQSSKKSPKKTVKKTTYKTIYRNGVPVQVPVDEADTTARNVVAGPDTQEEIIEEYIIEEGNNIPKTKTIYKNGVPVIVPIVGKKTTETEEETRELSNVTSENKVNPYMGMIPMVIETIVKHATSLGDKSDDEKKNDLNKLIGKVTEINPDSKKLVEEYIVNNSKGPKKTIKRTVYKTIYKNGVPVEVPVEEEVEESESSPKSLKSPKLKGIKKRVTTYISKDGKEIPMTEEFSLNPKDVSSEELPEEYKDFSTEETIVSSKKSPKHKTIKKYITVYKTIYKNGKPEEVVENIEVPEGKTPEEVLATLPRGTHIKPKTEEIEKRYVTSNVIEAPTKESVIEEREVNPTTISKPKVHSVKKFVTTYKTTYKNGVPVEEVTESEDLPDQSTTETTLNEESLKSPKLKTIKKITTYKTIYKNGKPIEVVEEEPEEIVLEANPALVERNMTNVQPEEDTEETLPKGVKKTINKKVQPGDDSEEIIEEYIIENGVRKPKKTVKKTIYKTIYKNGVPVQVPVEEGDREAPVNDDETEEIVEEYVIEDGVRKPKKTVKKTIYKTIYKNGVPVQVPVDEGDREAPVNDDETEETVEEYVIENGVRVKKPKKTIKKTIYKTIYKNGVPVQVPIDETEAETLENVTTKNVPGGIVTTTTTTTDEMEEIVEEYLIEEGSDGKPRKTVKRTTYRNGVPVNEEYDEVSEIPDDAMETEEIVEEYEIEEGKNQPPKTLKKTVYKTIYQNGVAVKVPVSVDDQEITSRDANGSNPYMKLVPSIIETIVKYAIPGASDNDGKDDLEKLMSQVTEISNPKEVPESNDREVVVNDMVSNAVTNTLTKEEKYNPYMKLAPTIIQTIVKYALPNADEKDGKADLAELMSQVAGITKIIGNEKEEAPKVEEASKTESREATDNQGTINEIVSNVVASKTDGDYNEYPFMKLAPSIIQMIVKYALPDANENDGKADFDDLMSQVDSITKLVGKREVTEGETREVATEGEEIVEEYLIEEDSNGKPRKTVKRTTYKNGVPVSEEYDEVSEIPDDAMETEEIVEEYEIEEGKDQSPKSVKKTVYKNGVQVSSEESTGNDSNVNLKVPNNYGEIVRNVNISKNGEEEYIEEYSEILPSITEEDESLPMEDSRILDTTSPTETRSFRRRQLPKRSSSKRLSAELRAAVAAELLKLENEINDETKQIPRPRKQSMSQSLSRKESKTSIKAMAEGCLVRKPSNASSIKSNHSVEDWSGPVFEKKVFEVIVEHVPQLPDEVKLNIGDLVEVKQVFEDGWAYGINTATKIDGTFPVICLGEEREPNKNGRYVPRLIRVFQAREEAGKKEIEDEEKFKQDLTEFAKKKKEYKLKKQAKRSSNQN</sequence>
<feature type="region of interest" description="Disordered" evidence="1">
    <location>
        <begin position="1819"/>
        <end position="1841"/>
    </location>
</feature>
<feature type="region of interest" description="Disordered" evidence="1">
    <location>
        <begin position="1864"/>
        <end position="1886"/>
    </location>
</feature>
<protein>
    <recommendedName>
        <fullName evidence="6">SH3 domain-containing protein</fullName>
    </recommendedName>
</protein>
<feature type="compositionally biased region" description="Polar residues" evidence="1">
    <location>
        <begin position="141"/>
        <end position="156"/>
    </location>
</feature>
<dbReference type="SUPFAM" id="SSF50044">
    <property type="entry name" value="SH3-domain"/>
    <property type="match status" value="1"/>
</dbReference>
<feature type="region of interest" description="Disordered" evidence="1">
    <location>
        <begin position="1572"/>
        <end position="1594"/>
    </location>
</feature>
<feature type="signal peptide" evidence="3">
    <location>
        <begin position="1"/>
        <end position="22"/>
    </location>
</feature>
<feature type="compositionally biased region" description="Basic and acidic residues" evidence="1">
    <location>
        <begin position="1572"/>
        <end position="1589"/>
    </location>
</feature>
<proteinExistence type="predicted"/>
<keyword evidence="2" id="KW-1133">Transmembrane helix</keyword>
<comment type="caution">
    <text evidence="4">The sequence shown here is derived from an EMBL/GenBank/DDBJ whole genome shotgun (WGS) entry which is preliminary data.</text>
</comment>
<dbReference type="Proteomes" id="UP000193920">
    <property type="component" value="Unassembled WGS sequence"/>
</dbReference>
<evidence type="ECO:0000256" key="1">
    <source>
        <dbReference type="SAM" id="MobiDB-lite"/>
    </source>
</evidence>
<feature type="transmembrane region" description="Helical" evidence="2">
    <location>
        <begin position="346"/>
        <end position="366"/>
    </location>
</feature>
<keyword evidence="2" id="KW-0812">Transmembrane</keyword>
<dbReference type="EMBL" id="MCOG01000133">
    <property type="protein sequence ID" value="ORY39219.1"/>
    <property type="molecule type" value="Genomic_DNA"/>
</dbReference>
<reference evidence="4 5" key="1">
    <citation type="submission" date="2016-08" db="EMBL/GenBank/DDBJ databases">
        <title>A Parts List for Fungal Cellulosomes Revealed by Comparative Genomics.</title>
        <authorList>
            <consortium name="DOE Joint Genome Institute"/>
            <person name="Haitjema C.H."/>
            <person name="Gilmore S.P."/>
            <person name="Henske J.K."/>
            <person name="Solomon K.V."/>
            <person name="De Groot R."/>
            <person name="Kuo A."/>
            <person name="Mondo S.J."/>
            <person name="Salamov A.A."/>
            <person name="Labutti K."/>
            <person name="Zhao Z."/>
            <person name="Chiniquy J."/>
            <person name="Barry K."/>
            <person name="Brewer H.M."/>
            <person name="Purvine S.O."/>
            <person name="Wright A.T."/>
            <person name="Boxma B."/>
            <person name="Van Alen T."/>
            <person name="Hackstein J.H."/>
            <person name="Baker S.E."/>
            <person name="Grigoriev I.V."/>
            <person name="O'Malley M.A."/>
        </authorList>
    </citation>
    <scope>NUCLEOTIDE SEQUENCE [LARGE SCALE GENOMIC DNA]</scope>
    <source>
        <strain evidence="4 5">G1</strain>
    </source>
</reference>
<evidence type="ECO:0000313" key="5">
    <source>
        <dbReference type="Proteomes" id="UP000193920"/>
    </source>
</evidence>
<feature type="region of interest" description="Disordered" evidence="1">
    <location>
        <begin position="563"/>
        <end position="605"/>
    </location>
</feature>
<feature type="compositionally biased region" description="Low complexity" evidence="1">
    <location>
        <begin position="435"/>
        <end position="452"/>
    </location>
</feature>
<accession>A0A1Y2BWS6</accession>
<name>A0A1Y2BWS6_9FUNG</name>
<feature type="compositionally biased region" description="Basic residues" evidence="1">
    <location>
        <begin position="1829"/>
        <end position="1840"/>
    </location>
</feature>
<feature type="compositionally biased region" description="Low complexity" evidence="1">
    <location>
        <begin position="90"/>
        <end position="124"/>
    </location>
</feature>
<keyword evidence="2" id="KW-0472">Membrane</keyword>
<feature type="chain" id="PRO_5013050599" description="SH3 domain-containing protein" evidence="3">
    <location>
        <begin position="23"/>
        <end position="2042"/>
    </location>
</feature>
<keyword evidence="5" id="KW-1185">Reference proteome</keyword>
<feature type="region of interest" description="Disordered" evidence="1">
    <location>
        <begin position="307"/>
        <end position="340"/>
    </location>
</feature>
<feature type="region of interest" description="Disordered" evidence="1">
    <location>
        <begin position="62"/>
        <end position="169"/>
    </location>
</feature>
<dbReference type="STRING" id="1754190.A0A1Y2BWS6"/>
<evidence type="ECO:0008006" key="6">
    <source>
        <dbReference type="Google" id="ProtNLM"/>
    </source>
</evidence>
<dbReference type="OrthoDB" id="5340910at2759"/>
<evidence type="ECO:0000313" key="4">
    <source>
        <dbReference type="EMBL" id="ORY39219.1"/>
    </source>
</evidence>
<evidence type="ECO:0000256" key="3">
    <source>
        <dbReference type="SAM" id="SignalP"/>
    </source>
</evidence>
<organism evidence="4 5">
    <name type="scientific">Neocallimastix californiae</name>
    <dbReference type="NCBI Taxonomy" id="1754190"/>
    <lineage>
        <taxon>Eukaryota</taxon>
        <taxon>Fungi</taxon>
        <taxon>Fungi incertae sedis</taxon>
        <taxon>Chytridiomycota</taxon>
        <taxon>Chytridiomycota incertae sedis</taxon>
        <taxon>Neocallimastigomycetes</taxon>
        <taxon>Neocallimastigales</taxon>
        <taxon>Neocallimastigaceae</taxon>
        <taxon>Neocallimastix</taxon>
    </lineage>
</organism>
<keyword evidence="3" id="KW-0732">Signal</keyword>
<dbReference type="Gene3D" id="2.30.30.40">
    <property type="entry name" value="SH3 Domains"/>
    <property type="match status" value="1"/>
</dbReference>
<dbReference type="InterPro" id="IPR036028">
    <property type="entry name" value="SH3-like_dom_sf"/>
</dbReference>
<evidence type="ECO:0000256" key="2">
    <source>
        <dbReference type="SAM" id="Phobius"/>
    </source>
</evidence>
<gene>
    <name evidence="4" type="ORF">LY90DRAFT_510717</name>
</gene>
<feature type="region of interest" description="Disordered" evidence="1">
    <location>
        <begin position="426"/>
        <end position="452"/>
    </location>
</feature>
<feature type="compositionally biased region" description="Low complexity" evidence="1">
    <location>
        <begin position="307"/>
        <end position="318"/>
    </location>
</feature>